<dbReference type="SUPFAM" id="SSF48452">
    <property type="entry name" value="TPR-like"/>
    <property type="match status" value="1"/>
</dbReference>
<dbReference type="InterPro" id="IPR011990">
    <property type="entry name" value="TPR-like_helical_dom_sf"/>
</dbReference>
<evidence type="ECO:0000313" key="6">
    <source>
        <dbReference type="Proteomes" id="UP000306402"/>
    </source>
</evidence>
<dbReference type="Pfam" id="PF14559">
    <property type="entry name" value="TPR_19"/>
    <property type="match status" value="1"/>
</dbReference>
<dbReference type="EMBL" id="VCEJ01000002">
    <property type="protein sequence ID" value="TLV02848.1"/>
    <property type="molecule type" value="Genomic_DNA"/>
</dbReference>
<evidence type="ECO:0000259" key="4">
    <source>
        <dbReference type="Pfam" id="PF07593"/>
    </source>
</evidence>
<accession>A0A5R9L361</accession>
<evidence type="ECO:0000313" key="5">
    <source>
        <dbReference type="EMBL" id="TLV02848.1"/>
    </source>
</evidence>
<keyword evidence="2" id="KW-0802">TPR repeat</keyword>
<comment type="caution">
    <text evidence="5">The sequence shown here is derived from an EMBL/GenBank/DDBJ whole genome shotgun (WGS) entry which is preliminary data.</text>
</comment>
<dbReference type="PANTHER" id="PTHR44103:SF1">
    <property type="entry name" value="PROPROTEIN CONVERTASE P"/>
    <property type="match status" value="1"/>
</dbReference>
<dbReference type="Gene3D" id="1.25.40.10">
    <property type="entry name" value="Tetratricopeptide repeat domain"/>
    <property type="match status" value="1"/>
</dbReference>
<dbReference type="SMART" id="SM00028">
    <property type="entry name" value="TPR"/>
    <property type="match status" value="3"/>
</dbReference>
<name>A0A5R9L361_9BACT</name>
<dbReference type="Pfam" id="PF13517">
    <property type="entry name" value="FG-GAP_3"/>
    <property type="match status" value="2"/>
</dbReference>
<protein>
    <recommendedName>
        <fullName evidence="4">ASPIC/UnbV domain-containing protein</fullName>
    </recommendedName>
</protein>
<feature type="domain" description="ASPIC/UnbV" evidence="4">
    <location>
        <begin position="687"/>
        <end position="723"/>
    </location>
</feature>
<dbReference type="InterPro" id="IPR013517">
    <property type="entry name" value="FG-GAP"/>
</dbReference>
<dbReference type="PROSITE" id="PS50005">
    <property type="entry name" value="TPR"/>
    <property type="match status" value="1"/>
</dbReference>
<dbReference type="InterPro" id="IPR019734">
    <property type="entry name" value="TPR_rpt"/>
</dbReference>
<dbReference type="InterPro" id="IPR028994">
    <property type="entry name" value="Integrin_alpha_N"/>
</dbReference>
<keyword evidence="3" id="KW-0812">Transmembrane</keyword>
<gene>
    <name evidence="5" type="ORF">FEN17_04320</name>
</gene>
<evidence type="ECO:0000256" key="2">
    <source>
        <dbReference type="PROSITE-ProRule" id="PRU00339"/>
    </source>
</evidence>
<dbReference type="OrthoDB" id="1488345at2"/>
<dbReference type="AlphaFoldDB" id="A0A5R9L361"/>
<keyword evidence="1" id="KW-0732">Signal</keyword>
<keyword evidence="3" id="KW-0472">Membrane</keyword>
<dbReference type="Pfam" id="PF07593">
    <property type="entry name" value="UnbV_ASPIC"/>
    <property type="match status" value="1"/>
</dbReference>
<feature type="transmembrane region" description="Helical" evidence="3">
    <location>
        <begin position="12"/>
        <end position="33"/>
    </location>
</feature>
<feature type="repeat" description="TPR" evidence="2">
    <location>
        <begin position="71"/>
        <end position="104"/>
    </location>
</feature>
<dbReference type="InterPro" id="IPR011519">
    <property type="entry name" value="UnbV_ASPIC"/>
</dbReference>
<dbReference type="Gene3D" id="2.130.10.130">
    <property type="entry name" value="Integrin alpha, N-terminal"/>
    <property type="match status" value="1"/>
</dbReference>
<organism evidence="5 6">
    <name type="scientific">Dyadobacter luticola</name>
    <dbReference type="NCBI Taxonomy" id="1979387"/>
    <lineage>
        <taxon>Bacteria</taxon>
        <taxon>Pseudomonadati</taxon>
        <taxon>Bacteroidota</taxon>
        <taxon>Cytophagia</taxon>
        <taxon>Cytophagales</taxon>
        <taxon>Spirosomataceae</taxon>
        <taxon>Dyadobacter</taxon>
    </lineage>
</organism>
<evidence type="ECO:0000256" key="3">
    <source>
        <dbReference type="SAM" id="Phobius"/>
    </source>
</evidence>
<reference evidence="5 6" key="1">
    <citation type="submission" date="2019-05" db="EMBL/GenBank/DDBJ databases">
        <authorList>
            <person name="Qu J.-H."/>
        </authorList>
    </citation>
    <scope>NUCLEOTIDE SEQUENCE [LARGE SCALE GENOMIC DNA]</scope>
    <source>
        <strain evidence="5 6">T17</strain>
    </source>
</reference>
<proteinExistence type="predicted"/>
<keyword evidence="3" id="KW-1133">Transmembrane helix</keyword>
<dbReference type="PANTHER" id="PTHR44103">
    <property type="entry name" value="PROPROTEIN CONVERTASE P"/>
    <property type="match status" value="1"/>
</dbReference>
<dbReference type="Proteomes" id="UP000306402">
    <property type="component" value="Unassembled WGS sequence"/>
</dbReference>
<dbReference type="SUPFAM" id="SSF69318">
    <property type="entry name" value="Integrin alpha N-terminal domain"/>
    <property type="match status" value="1"/>
</dbReference>
<keyword evidence="6" id="KW-1185">Reference proteome</keyword>
<evidence type="ECO:0000256" key="1">
    <source>
        <dbReference type="ARBA" id="ARBA00022729"/>
    </source>
</evidence>
<sequence>MISVKFYQETCFLCKFTLILPIILTLAFVGASAQKNSLPLRITGYKHIQKNQPKEAEMAFLKAIKVEPKDPASYADLGELYLSQKNFVKAENIAKTGLKVKPASIELRTILAAAYAGKNDKQNAILQLNDIVKRSPKSAFAYYKLANINKAEKKKYLFATLRYDPASVVVRLDLAQLFIQEKKSDSATFYLQGIKKVSPALSPVLNSQYAKIISELKKNQFAKALPSLEHFRDLFKITNTYIKSLSVLQEPKLPIGYAEFTSSEFMNTPMPTGRQEGLQGFRFTDAADLFGTEPKKVGEISNPILAVTDYSEGGEMYVYTSSVTGGNQRCRLLVSGIGSFREIANPLMHNEKDQDAAFCDYDNDGYQDLFIATSKGILVIKNKGDGFIFQKDNIGLGKAVNVRKMLFADLDQDGDLDLYAATGTSNLFFRNNNNGTFTEQASAMGLTAAGGTYDLKFADYDVDGDLDILASSGSTGLKLFNNNRHSRFTDASSSAGLENVKGEVSAFGDYNNDGLTDVFVAGAGKSQLLKNTKGRTFNADAATEVIDNALQNLKVRDAVFFDFDNDGYLDLLVAEVLANVSTKSLYLFHNENGKKFTNVTNLLPQNIAEAYRIGIADFNEDGDDDIFLDTSDGPKMLRNDSGNSNNFMIVKLSGLGYGNNKNNRLGIGAQLELKAGDLYQLKTVTRAVTTFGVGKRKTLDAVRIIWPNGTPQIINDPSSNQRIVENEMLKGSCPFLFVWNGTNYEFLKDMMWRSALGMPFAVKGNDTTYAFSDPSKEYLLIPGEKIKPKDDKYTIKITEELWEAVYFDKAELIAIDHPDSVDVFADERFVAPPFPGKKVYPLAAKNLPVSAVDEEGNDVLPKIKSYDFNYVSNLEPGSFQGVVHDHDIVLDLGDKALKDSLFLFLRGWIFPSDASINLSMTQSDDIKSSPPSLQVINQKGEWETVIPFMGFPMGKDKMMILDLTGKFLTTDNRKVRIKTNMQIYWDEIFFANSISKAPVSMTTLNMTSANLAFRGYSQSFTKGGPFGPHWFKYENPSKGQKWRDLTGNYTRYGDVLPLLQYADDEYIIANSGDEITIDFDAKKLPILQKGWKRNFLIYSEGWVKDGDLNTANGQTVAPLPFHAMPSYPYSKNVAYPADEKHEQYQRQYNTRTVDTELFKNTLKP</sequence>